<evidence type="ECO:0000256" key="1">
    <source>
        <dbReference type="SAM" id="Phobius"/>
    </source>
</evidence>
<dbReference type="Gene3D" id="3.30.70.270">
    <property type="match status" value="1"/>
</dbReference>
<dbReference type="STRING" id="610130.Closa_4050"/>
<dbReference type="GO" id="GO:0043709">
    <property type="term" value="P:cell adhesion involved in single-species biofilm formation"/>
    <property type="evidence" value="ECO:0007669"/>
    <property type="project" value="TreeGrafter"/>
</dbReference>
<feature type="transmembrane region" description="Helical" evidence="1">
    <location>
        <begin position="138"/>
        <end position="156"/>
    </location>
</feature>
<dbReference type="HOGENOM" id="CLU_000445_11_1_9"/>
<dbReference type="GO" id="GO:0005886">
    <property type="term" value="C:plasma membrane"/>
    <property type="evidence" value="ECO:0007669"/>
    <property type="project" value="TreeGrafter"/>
</dbReference>
<dbReference type="SUPFAM" id="SSF55073">
    <property type="entry name" value="Nucleotide cyclase"/>
    <property type="match status" value="1"/>
</dbReference>
<dbReference type="KEGG" id="csh:Closa_4050"/>
<keyword evidence="1" id="KW-1133">Transmembrane helix</keyword>
<dbReference type="InterPro" id="IPR050469">
    <property type="entry name" value="Diguanylate_Cyclase"/>
</dbReference>
<evidence type="ECO:0000313" key="3">
    <source>
        <dbReference type="EMBL" id="ADL06559.1"/>
    </source>
</evidence>
<dbReference type="InterPro" id="IPR029787">
    <property type="entry name" value="Nucleotide_cyclase"/>
</dbReference>
<dbReference type="RefSeq" id="WP_013274611.1">
    <property type="nucleotide sequence ID" value="NC_014376.1"/>
</dbReference>
<dbReference type="OrthoDB" id="9804955at2"/>
<dbReference type="GO" id="GO:1902201">
    <property type="term" value="P:negative regulation of bacterial-type flagellum-dependent cell motility"/>
    <property type="evidence" value="ECO:0007669"/>
    <property type="project" value="TreeGrafter"/>
</dbReference>
<feature type="domain" description="GGDEF" evidence="2">
    <location>
        <begin position="238"/>
        <end position="370"/>
    </location>
</feature>
<feature type="transmembrane region" description="Helical" evidence="1">
    <location>
        <begin position="162"/>
        <end position="180"/>
    </location>
</feature>
<proteinExistence type="predicted"/>
<reference evidence="3" key="1">
    <citation type="submission" date="2010-07" db="EMBL/GenBank/DDBJ databases">
        <title>Complete sequence of Clostridium saccharolyticum WM1.</title>
        <authorList>
            <consortium name="US DOE Joint Genome Institute"/>
            <person name="Lucas S."/>
            <person name="Copeland A."/>
            <person name="Lapidus A."/>
            <person name="Cheng J.-F."/>
            <person name="Bruce D."/>
            <person name="Goodwin L."/>
            <person name="Pitluck S."/>
            <person name="Chertkov O."/>
            <person name="Detter J.C."/>
            <person name="Han C."/>
            <person name="Tapia R."/>
            <person name="Land M."/>
            <person name="Hauser L."/>
            <person name="Chang Y.-J."/>
            <person name="Jeffries C."/>
            <person name="Kyrpides N."/>
            <person name="Ivanova N."/>
            <person name="Mikhailova N."/>
            <person name="Mouttaki H."/>
            <person name="Lin L."/>
            <person name="Zhou J."/>
            <person name="Hemme C.L."/>
            <person name="Woyke T."/>
        </authorList>
    </citation>
    <scope>NUCLEOTIDE SEQUENCE [LARGE SCALE GENOMIC DNA]</scope>
    <source>
        <strain evidence="3">WM1</strain>
    </source>
</reference>
<organism evidence="3 4">
    <name type="scientific">Lacrimispora saccharolytica (strain ATCC 35040 / DSM 2544 / NRCC 2533 / WM1)</name>
    <name type="common">Clostridium saccharolyticum</name>
    <dbReference type="NCBI Taxonomy" id="610130"/>
    <lineage>
        <taxon>Bacteria</taxon>
        <taxon>Bacillati</taxon>
        <taxon>Bacillota</taxon>
        <taxon>Clostridia</taxon>
        <taxon>Lachnospirales</taxon>
        <taxon>Lachnospiraceae</taxon>
        <taxon>Lacrimispora</taxon>
    </lineage>
</organism>
<dbReference type="NCBIfam" id="TIGR00254">
    <property type="entry name" value="GGDEF"/>
    <property type="match status" value="1"/>
</dbReference>
<dbReference type="CDD" id="cd01949">
    <property type="entry name" value="GGDEF"/>
    <property type="match status" value="1"/>
</dbReference>
<feature type="transmembrane region" description="Helical" evidence="1">
    <location>
        <begin position="86"/>
        <end position="104"/>
    </location>
</feature>
<dbReference type="FunFam" id="3.30.70.270:FF:000001">
    <property type="entry name" value="Diguanylate cyclase domain protein"/>
    <property type="match status" value="1"/>
</dbReference>
<name>D9R1N6_LACSW</name>
<feature type="transmembrane region" description="Helical" evidence="1">
    <location>
        <begin position="110"/>
        <end position="131"/>
    </location>
</feature>
<evidence type="ECO:0000259" key="2">
    <source>
        <dbReference type="PROSITE" id="PS50887"/>
    </source>
</evidence>
<protein>
    <submittedName>
        <fullName evidence="3">Diguanylate cyclase</fullName>
    </submittedName>
</protein>
<evidence type="ECO:0000313" key="4">
    <source>
        <dbReference type="Proteomes" id="UP000001662"/>
    </source>
</evidence>
<feature type="transmembrane region" description="Helical" evidence="1">
    <location>
        <begin position="56"/>
        <end position="79"/>
    </location>
</feature>
<dbReference type="PaxDb" id="610130-Closa_4050"/>
<sequence length="371" mass="41694">MDQDFNVNEAETVITPIRWCRYLVNAGYATVAMIILAHIVWYYAAKNILTGPPDVYLRNYIVLPAIGLPALNLLVDYLVRLPRIPLLFKEYLVLLLYTALSFYLSSTHRIATVLLGTFSMSVFASTIFADIKMTRRIFLINSAALVLSGIILLKGGNDNSGVLMAVFVSWDILFCSYLLAKIMIRNGHNQLNSLMHLYDLKENMQEQLKLDPFTGLYNRGTFDACLTGMVEECRYENSCLTLAVIDVDKFKRVNDVYGHAAGDRVLLHLSQILKSNQTEDIKAFRIGGEEFAILLKGYHVKEAYRICDEMRTIMESSSLNQIDRRIITFSCGLACTDIQPAGPEALLRAADVALYEAKNNGRNCIVIYAGP</sequence>
<dbReference type="InterPro" id="IPR043128">
    <property type="entry name" value="Rev_trsase/Diguanyl_cyclase"/>
</dbReference>
<dbReference type="PANTHER" id="PTHR45138:SF9">
    <property type="entry name" value="DIGUANYLATE CYCLASE DGCM-RELATED"/>
    <property type="match status" value="1"/>
</dbReference>
<dbReference type="PANTHER" id="PTHR45138">
    <property type="entry name" value="REGULATORY COMPONENTS OF SENSORY TRANSDUCTION SYSTEM"/>
    <property type="match status" value="1"/>
</dbReference>
<dbReference type="EMBL" id="CP002109">
    <property type="protein sequence ID" value="ADL06559.1"/>
    <property type="molecule type" value="Genomic_DNA"/>
</dbReference>
<keyword evidence="4" id="KW-1185">Reference proteome</keyword>
<dbReference type="eggNOG" id="COG3706">
    <property type="taxonomic scope" value="Bacteria"/>
</dbReference>
<dbReference type="SMART" id="SM00267">
    <property type="entry name" value="GGDEF"/>
    <property type="match status" value="1"/>
</dbReference>
<dbReference type="AlphaFoldDB" id="D9R1N6"/>
<dbReference type="GO" id="GO:0052621">
    <property type="term" value="F:diguanylate cyclase activity"/>
    <property type="evidence" value="ECO:0007669"/>
    <property type="project" value="TreeGrafter"/>
</dbReference>
<keyword evidence="1" id="KW-0812">Transmembrane</keyword>
<keyword evidence="1" id="KW-0472">Membrane</keyword>
<gene>
    <name evidence="3" type="ordered locus">Closa_4050</name>
</gene>
<feature type="transmembrane region" description="Helical" evidence="1">
    <location>
        <begin position="22"/>
        <end position="44"/>
    </location>
</feature>
<dbReference type="PROSITE" id="PS50887">
    <property type="entry name" value="GGDEF"/>
    <property type="match status" value="1"/>
</dbReference>
<accession>D9R1N6</accession>
<dbReference type="Pfam" id="PF00990">
    <property type="entry name" value="GGDEF"/>
    <property type="match status" value="1"/>
</dbReference>
<dbReference type="Proteomes" id="UP000001662">
    <property type="component" value="Chromosome"/>
</dbReference>
<dbReference type="InterPro" id="IPR000160">
    <property type="entry name" value="GGDEF_dom"/>
</dbReference>